<dbReference type="AlphaFoldDB" id="A0A1L9WKX0"/>
<reference evidence="4" key="1">
    <citation type="journal article" date="2017" name="Genome Biol.">
        <title>Comparative genomics reveals high biological diversity and specific adaptations in the industrially and medically important fungal genus Aspergillus.</title>
        <authorList>
            <person name="de Vries R.P."/>
            <person name="Riley R."/>
            <person name="Wiebenga A."/>
            <person name="Aguilar-Osorio G."/>
            <person name="Amillis S."/>
            <person name="Uchima C.A."/>
            <person name="Anderluh G."/>
            <person name="Asadollahi M."/>
            <person name="Askin M."/>
            <person name="Barry K."/>
            <person name="Battaglia E."/>
            <person name="Bayram O."/>
            <person name="Benocci T."/>
            <person name="Braus-Stromeyer S.A."/>
            <person name="Caldana C."/>
            <person name="Canovas D."/>
            <person name="Cerqueira G.C."/>
            <person name="Chen F."/>
            <person name="Chen W."/>
            <person name="Choi C."/>
            <person name="Clum A."/>
            <person name="Dos Santos R.A."/>
            <person name="Damasio A.R."/>
            <person name="Diallinas G."/>
            <person name="Emri T."/>
            <person name="Fekete E."/>
            <person name="Flipphi M."/>
            <person name="Freyberg S."/>
            <person name="Gallo A."/>
            <person name="Gournas C."/>
            <person name="Habgood R."/>
            <person name="Hainaut M."/>
            <person name="Harispe M.L."/>
            <person name="Henrissat B."/>
            <person name="Hilden K.S."/>
            <person name="Hope R."/>
            <person name="Hossain A."/>
            <person name="Karabika E."/>
            <person name="Karaffa L."/>
            <person name="Karanyi Z."/>
            <person name="Krasevec N."/>
            <person name="Kuo A."/>
            <person name="Kusch H."/>
            <person name="LaButti K."/>
            <person name="Lagendijk E.L."/>
            <person name="Lapidus A."/>
            <person name="Levasseur A."/>
            <person name="Lindquist E."/>
            <person name="Lipzen A."/>
            <person name="Logrieco A.F."/>
            <person name="MacCabe A."/>
            <person name="Maekelae M.R."/>
            <person name="Malavazi I."/>
            <person name="Melin P."/>
            <person name="Meyer V."/>
            <person name="Mielnichuk N."/>
            <person name="Miskei M."/>
            <person name="Molnar A.P."/>
            <person name="Mule G."/>
            <person name="Ngan C.Y."/>
            <person name="Orejas M."/>
            <person name="Orosz E."/>
            <person name="Ouedraogo J.P."/>
            <person name="Overkamp K.M."/>
            <person name="Park H.-S."/>
            <person name="Perrone G."/>
            <person name="Piumi F."/>
            <person name="Punt P.J."/>
            <person name="Ram A.F."/>
            <person name="Ramon A."/>
            <person name="Rauscher S."/>
            <person name="Record E."/>
            <person name="Riano-Pachon D.M."/>
            <person name="Robert V."/>
            <person name="Roehrig J."/>
            <person name="Ruller R."/>
            <person name="Salamov A."/>
            <person name="Salih N.S."/>
            <person name="Samson R.A."/>
            <person name="Sandor E."/>
            <person name="Sanguinetti M."/>
            <person name="Schuetze T."/>
            <person name="Sepcic K."/>
            <person name="Shelest E."/>
            <person name="Sherlock G."/>
            <person name="Sophianopoulou V."/>
            <person name="Squina F.M."/>
            <person name="Sun H."/>
            <person name="Susca A."/>
            <person name="Todd R.B."/>
            <person name="Tsang A."/>
            <person name="Unkles S.E."/>
            <person name="van de Wiele N."/>
            <person name="van Rossen-Uffink D."/>
            <person name="Oliveira J.V."/>
            <person name="Vesth T.C."/>
            <person name="Visser J."/>
            <person name="Yu J.-H."/>
            <person name="Zhou M."/>
            <person name="Andersen M.R."/>
            <person name="Archer D.B."/>
            <person name="Baker S.E."/>
            <person name="Benoit I."/>
            <person name="Brakhage A.A."/>
            <person name="Braus G.H."/>
            <person name="Fischer R."/>
            <person name="Frisvad J.C."/>
            <person name="Goldman G.H."/>
            <person name="Houbraken J."/>
            <person name="Oakley B."/>
            <person name="Pocsi I."/>
            <person name="Scazzocchio C."/>
            <person name="Seiboth B."/>
            <person name="vanKuyk P.A."/>
            <person name="Wortman J."/>
            <person name="Dyer P.S."/>
            <person name="Grigoriev I.V."/>
        </authorList>
    </citation>
    <scope>NUCLEOTIDE SEQUENCE [LARGE SCALE GENOMIC DNA]</scope>
    <source>
        <strain evidence="4">ATCC 16872 / CBS 172.66 / WB 5094</strain>
    </source>
</reference>
<organism evidence="3 4">
    <name type="scientific">Aspergillus aculeatus (strain ATCC 16872 / CBS 172.66 / WB 5094)</name>
    <dbReference type="NCBI Taxonomy" id="690307"/>
    <lineage>
        <taxon>Eukaryota</taxon>
        <taxon>Fungi</taxon>
        <taxon>Dikarya</taxon>
        <taxon>Ascomycota</taxon>
        <taxon>Pezizomycotina</taxon>
        <taxon>Eurotiomycetes</taxon>
        <taxon>Eurotiomycetidae</taxon>
        <taxon>Eurotiales</taxon>
        <taxon>Aspergillaceae</taxon>
        <taxon>Aspergillus</taxon>
        <taxon>Aspergillus subgen. Circumdati</taxon>
    </lineage>
</organism>
<feature type="compositionally biased region" description="Low complexity" evidence="1">
    <location>
        <begin position="21"/>
        <end position="32"/>
    </location>
</feature>
<accession>A0A1L9WKX0</accession>
<dbReference type="PANTHER" id="PTHR28173">
    <property type="entry name" value="RIBONUCLEASES P/MRP PROTEIN SUBUNIT POP8"/>
    <property type="match status" value="1"/>
</dbReference>
<evidence type="ECO:0000313" key="4">
    <source>
        <dbReference type="Proteomes" id="UP000184546"/>
    </source>
</evidence>
<dbReference type="OrthoDB" id="5530243at2759"/>
<dbReference type="Pfam" id="PF20976">
    <property type="entry name" value="Pop8"/>
    <property type="match status" value="1"/>
</dbReference>
<feature type="domain" description="Ribonucleases P/MRP subunit Pop8-like" evidence="2">
    <location>
        <begin position="39"/>
        <end position="122"/>
    </location>
</feature>
<evidence type="ECO:0000256" key="1">
    <source>
        <dbReference type="SAM" id="MobiDB-lite"/>
    </source>
</evidence>
<dbReference type="STRING" id="690307.A0A1L9WKX0"/>
<dbReference type="OMA" id="QVKSYCT"/>
<dbReference type="Proteomes" id="UP000184546">
    <property type="component" value="Unassembled WGS sequence"/>
</dbReference>
<sequence length="163" mass="17082">MSTTSQSHPAEPESAKRKAPTEQTSSTPTLTFTTRNPLWTYLKLQLTHQPPVSQSTLTQPLDPLTARTYLSAALNQFLGLSGTAISIDILKIEPSTGTNAKTIWIRVPAPDASAVVAALSSWVGGSSSSGDANGAGNVAWRVCAKGNFLQALVNGSGAEMFVP</sequence>
<dbReference type="InterPro" id="IPR049128">
    <property type="entry name" value="Pop8-like_dom"/>
</dbReference>
<dbReference type="GO" id="GO:0000294">
    <property type="term" value="P:nuclear-transcribed mRNA catabolic process, RNase MRP-dependent"/>
    <property type="evidence" value="ECO:0007669"/>
    <property type="project" value="TreeGrafter"/>
</dbReference>
<dbReference type="PANTHER" id="PTHR28173:SF1">
    <property type="entry name" value="RIBONUCLEASES P_MRP PROTEIN SUBUNIT POP8"/>
    <property type="match status" value="1"/>
</dbReference>
<name>A0A1L9WKX0_ASPA1</name>
<dbReference type="GO" id="GO:0005655">
    <property type="term" value="C:nucleolar ribonuclease P complex"/>
    <property type="evidence" value="ECO:0007669"/>
    <property type="project" value="InterPro"/>
</dbReference>
<dbReference type="InterPro" id="IPR020347">
    <property type="entry name" value="Pop8"/>
</dbReference>
<evidence type="ECO:0000259" key="2">
    <source>
        <dbReference type="Pfam" id="PF20976"/>
    </source>
</evidence>
<dbReference type="GO" id="GO:0008033">
    <property type="term" value="P:tRNA processing"/>
    <property type="evidence" value="ECO:0007669"/>
    <property type="project" value="InterPro"/>
</dbReference>
<feature type="compositionally biased region" description="Basic and acidic residues" evidence="1">
    <location>
        <begin position="10"/>
        <end position="20"/>
    </location>
</feature>
<feature type="region of interest" description="Disordered" evidence="1">
    <location>
        <begin position="1"/>
        <end position="32"/>
    </location>
</feature>
<dbReference type="EMBL" id="KV878984">
    <property type="protein sequence ID" value="OJJ96806.1"/>
    <property type="molecule type" value="Genomic_DNA"/>
</dbReference>
<dbReference type="VEuPathDB" id="FungiDB:ASPACDRAFT_63136"/>
<dbReference type="RefSeq" id="XP_020053146.1">
    <property type="nucleotide sequence ID" value="XM_020203852.1"/>
</dbReference>
<evidence type="ECO:0000313" key="3">
    <source>
        <dbReference type="EMBL" id="OJJ96806.1"/>
    </source>
</evidence>
<dbReference type="GO" id="GO:0034965">
    <property type="term" value="P:intronic box C/D snoRNA processing"/>
    <property type="evidence" value="ECO:0007669"/>
    <property type="project" value="TreeGrafter"/>
</dbReference>
<dbReference type="GeneID" id="30977666"/>
<protein>
    <recommendedName>
        <fullName evidence="2">Ribonucleases P/MRP subunit Pop8-like domain-containing protein</fullName>
    </recommendedName>
</protein>
<keyword evidence="4" id="KW-1185">Reference proteome</keyword>
<proteinExistence type="predicted"/>
<dbReference type="GO" id="GO:0000172">
    <property type="term" value="C:ribonuclease MRP complex"/>
    <property type="evidence" value="ECO:0007669"/>
    <property type="project" value="InterPro"/>
</dbReference>
<dbReference type="GO" id="GO:0004526">
    <property type="term" value="F:ribonuclease P activity"/>
    <property type="evidence" value="ECO:0007669"/>
    <property type="project" value="TreeGrafter"/>
</dbReference>
<gene>
    <name evidence="3" type="ORF">ASPACDRAFT_63136</name>
</gene>
<dbReference type="GO" id="GO:0000171">
    <property type="term" value="F:ribonuclease MRP activity"/>
    <property type="evidence" value="ECO:0007669"/>
    <property type="project" value="TreeGrafter"/>
</dbReference>